<evidence type="ECO:0000256" key="1">
    <source>
        <dbReference type="SAM" id="Phobius"/>
    </source>
</evidence>
<dbReference type="EMBL" id="CP007389">
    <property type="protein sequence ID" value="APT74798.1"/>
    <property type="molecule type" value="Genomic_DNA"/>
</dbReference>
<proteinExistence type="predicted"/>
<feature type="transmembrane region" description="Helical" evidence="1">
    <location>
        <begin position="6"/>
        <end position="28"/>
    </location>
</feature>
<name>A0ABM6GGK6_9BACT</name>
<keyword evidence="1" id="KW-0812">Transmembrane</keyword>
<protein>
    <submittedName>
        <fullName evidence="2">Uncharacterized protein</fullName>
    </submittedName>
</protein>
<gene>
    <name evidence="2" type="ORF">BW47_00940</name>
</gene>
<evidence type="ECO:0000313" key="3">
    <source>
        <dbReference type="Proteomes" id="UP000185490"/>
    </source>
</evidence>
<keyword evidence="3" id="KW-1185">Reference proteome</keyword>
<organism evidence="2 3">
    <name type="scientific">Thermosipho melanesiensis</name>
    <dbReference type="NCBI Taxonomy" id="46541"/>
    <lineage>
        <taxon>Bacteria</taxon>
        <taxon>Thermotogati</taxon>
        <taxon>Thermotogota</taxon>
        <taxon>Thermotogae</taxon>
        <taxon>Thermotogales</taxon>
        <taxon>Fervidobacteriaceae</taxon>
        <taxon>Thermosipho</taxon>
    </lineage>
</organism>
<reference evidence="2 3" key="1">
    <citation type="submission" date="2014-02" db="EMBL/GenBank/DDBJ databases">
        <title>Diversity of Thermotogales isolates from hydrothermal vents.</title>
        <authorList>
            <person name="Haverkamp T.H.A."/>
            <person name="Lossouarn J."/>
            <person name="Geslin C."/>
            <person name="Nesbo C.L."/>
        </authorList>
    </citation>
    <scope>NUCLEOTIDE SEQUENCE [LARGE SCALE GENOMIC DNA]</scope>
    <source>
        <strain evidence="2 3">431</strain>
    </source>
</reference>
<keyword evidence="1" id="KW-0472">Membrane</keyword>
<sequence length="67" mass="8036">MIEYSIKSFNVIVLIFSLAKKVIFIIIVKRKNIKVQMNFFSFFPPKFKNLGMKVRELELLICFKFMI</sequence>
<keyword evidence="1" id="KW-1133">Transmembrane helix</keyword>
<evidence type="ECO:0000313" key="2">
    <source>
        <dbReference type="EMBL" id="APT74798.1"/>
    </source>
</evidence>
<accession>A0ABM6GGK6</accession>
<dbReference type="Proteomes" id="UP000185490">
    <property type="component" value="Chromosome"/>
</dbReference>